<dbReference type="Gene3D" id="3.80.30.20">
    <property type="entry name" value="tm_1862 like domain"/>
    <property type="match status" value="1"/>
</dbReference>
<dbReference type="Pfam" id="PF04055">
    <property type="entry name" value="Radical_SAM"/>
    <property type="match status" value="1"/>
</dbReference>
<dbReference type="EC" id="1.3.98.3" evidence="15"/>
<dbReference type="SFLD" id="SFLDS00029">
    <property type="entry name" value="Radical_SAM"/>
    <property type="match status" value="1"/>
</dbReference>
<dbReference type="Gene3D" id="1.10.10.920">
    <property type="match status" value="1"/>
</dbReference>
<keyword evidence="9 15" id="KW-0560">Oxidoreductase</keyword>
<evidence type="ECO:0000256" key="5">
    <source>
        <dbReference type="ARBA" id="ARBA00022485"/>
    </source>
</evidence>
<dbReference type="InterPro" id="IPR010723">
    <property type="entry name" value="HemN_C"/>
</dbReference>
<sequence length="468" mass="50161">MDALTRIKDAAAAARQPAAMLPLRLSDIAARAAPRYTSYPTAPQFEESVDAQAYGRWLETLSGSDAPASLYLHVPYCRSICSYCGCAAKATLRDEPLVAFAARLRREIALVAERAGPLTVTHLHWGGGTPNVLPADLFRRVLDDIRARFALAPGAEHAVEIDPRHLTPETIATLAAGGVTRVSLGVQDFDPAVQQAIGRVQPFEMVRAAVEGLREAGLAGLNMDLIYGLPLQTLGSIRDTAARAAALRPDRIALFGYAHVPWMRPHQRLLDEAALPDPALRVELAETARETLLDAGYVAIGIDHFARPDDGLATALADGALRRNFQGYTTDDAPVLLGFGPTAIGRLPQGYVQNVADIAGWGRAVDERRLPVARGRALTPDDRLRGAVIESLLCVFEVDLDGIARRHGASPDVFAPALAELETLRRQGFVALAGGRLTILHDGPALARIVASAFDAYLTTSARHSLAV</sequence>
<dbReference type="Proteomes" id="UP001597171">
    <property type="component" value="Unassembled WGS sequence"/>
</dbReference>
<dbReference type="RefSeq" id="WP_378775312.1">
    <property type="nucleotide sequence ID" value="NZ_JBHTMX010000059.1"/>
</dbReference>
<proteinExistence type="inferred from homology"/>
<accession>A0ABW3Z728</accession>
<dbReference type="SMART" id="SM00729">
    <property type="entry name" value="Elp3"/>
    <property type="match status" value="1"/>
</dbReference>
<keyword evidence="7 15" id="KW-0949">S-adenosyl-L-methionine</keyword>
<evidence type="ECO:0000256" key="6">
    <source>
        <dbReference type="ARBA" id="ARBA00022490"/>
    </source>
</evidence>
<comment type="similarity">
    <text evidence="3 15">Belongs to the anaerobic coproporphyrinogen-III oxidase family.</text>
</comment>
<evidence type="ECO:0000256" key="2">
    <source>
        <dbReference type="ARBA" id="ARBA00004785"/>
    </source>
</evidence>
<dbReference type="SFLD" id="SFLDG01065">
    <property type="entry name" value="anaerobic_coproporphyrinogen-I"/>
    <property type="match status" value="1"/>
</dbReference>
<comment type="subunit">
    <text evidence="4">Monomer.</text>
</comment>
<dbReference type="InterPro" id="IPR058240">
    <property type="entry name" value="rSAM_sf"/>
</dbReference>
<name>A0ABW3Z728_9HYPH</name>
<dbReference type="PANTHER" id="PTHR13932:SF6">
    <property type="entry name" value="OXYGEN-INDEPENDENT COPROPORPHYRINOGEN III OXIDASE"/>
    <property type="match status" value="1"/>
</dbReference>
<dbReference type="SFLD" id="SFLDG01082">
    <property type="entry name" value="B12-binding_domain_containing"/>
    <property type="match status" value="1"/>
</dbReference>
<dbReference type="InterPro" id="IPR034505">
    <property type="entry name" value="Coproporphyrinogen-III_oxidase"/>
</dbReference>
<keyword evidence="10 15" id="KW-0408">Iron</keyword>
<evidence type="ECO:0000256" key="14">
    <source>
        <dbReference type="ARBA" id="ARBA00048321"/>
    </source>
</evidence>
<evidence type="ECO:0000256" key="11">
    <source>
        <dbReference type="ARBA" id="ARBA00023014"/>
    </source>
</evidence>
<keyword evidence="5 15" id="KW-0004">4Fe-4S</keyword>
<dbReference type="SUPFAM" id="SSF102114">
    <property type="entry name" value="Radical SAM enzymes"/>
    <property type="match status" value="1"/>
</dbReference>
<dbReference type="InterPro" id="IPR004558">
    <property type="entry name" value="Coprogen_oxidase_HemN"/>
</dbReference>
<dbReference type="InterPro" id="IPR007197">
    <property type="entry name" value="rSAM"/>
</dbReference>
<keyword evidence="12 15" id="KW-0627">Porphyrin biosynthesis</keyword>
<evidence type="ECO:0000256" key="15">
    <source>
        <dbReference type="PIRNR" id="PIRNR000167"/>
    </source>
</evidence>
<feature type="domain" description="Radical SAM core" evidence="16">
    <location>
        <begin position="62"/>
        <end position="294"/>
    </location>
</feature>
<dbReference type="PIRSF" id="PIRSF000167">
    <property type="entry name" value="HemN"/>
    <property type="match status" value="1"/>
</dbReference>
<evidence type="ECO:0000256" key="1">
    <source>
        <dbReference type="ARBA" id="ARBA00004496"/>
    </source>
</evidence>
<comment type="catalytic activity">
    <reaction evidence="14 15">
        <text>coproporphyrinogen III + 2 S-adenosyl-L-methionine = protoporphyrinogen IX + 2 5'-deoxyadenosine + 2 L-methionine + 2 CO2</text>
        <dbReference type="Rhea" id="RHEA:15425"/>
        <dbReference type="ChEBI" id="CHEBI:16526"/>
        <dbReference type="ChEBI" id="CHEBI:17319"/>
        <dbReference type="ChEBI" id="CHEBI:57307"/>
        <dbReference type="ChEBI" id="CHEBI:57309"/>
        <dbReference type="ChEBI" id="CHEBI:57844"/>
        <dbReference type="ChEBI" id="CHEBI:59789"/>
        <dbReference type="EC" id="1.3.98.3"/>
    </reaction>
</comment>
<comment type="function">
    <text evidence="13">Involved in the heme biosynthesis. Catalyzes the anaerobic oxidative decarboxylation of propionate groups of rings A and B of coproporphyrinogen III to yield the vinyl groups in protoporphyrinogen IX.</text>
</comment>
<comment type="caution">
    <text evidence="17">The sequence shown here is derived from an EMBL/GenBank/DDBJ whole genome shotgun (WGS) entry which is preliminary data.</text>
</comment>
<comment type="pathway">
    <text evidence="2 15">Porphyrin-containing compound metabolism; protoporphyrin-IX biosynthesis; protoporphyrinogen-IX from coproporphyrinogen-III (AdoMet route): step 1/1.</text>
</comment>
<evidence type="ECO:0000313" key="18">
    <source>
        <dbReference type="Proteomes" id="UP001597171"/>
    </source>
</evidence>
<dbReference type="EMBL" id="JBHTMX010000059">
    <property type="protein sequence ID" value="MFD1332079.1"/>
    <property type="molecule type" value="Genomic_DNA"/>
</dbReference>
<reference evidence="18" key="1">
    <citation type="journal article" date="2019" name="Int. J. Syst. Evol. Microbiol.">
        <title>The Global Catalogue of Microorganisms (GCM) 10K type strain sequencing project: providing services to taxonomists for standard genome sequencing and annotation.</title>
        <authorList>
            <consortium name="The Broad Institute Genomics Platform"/>
            <consortium name="The Broad Institute Genome Sequencing Center for Infectious Disease"/>
            <person name="Wu L."/>
            <person name="Ma J."/>
        </authorList>
    </citation>
    <scope>NUCLEOTIDE SEQUENCE [LARGE SCALE GENOMIC DNA]</scope>
    <source>
        <strain evidence="18">CCUG 61696</strain>
    </source>
</reference>
<dbReference type="InterPro" id="IPR023404">
    <property type="entry name" value="rSAM_horseshoe"/>
</dbReference>
<gene>
    <name evidence="17" type="primary">hemN</name>
    <name evidence="17" type="ORF">ACFQ4O_08720</name>
</gene>
<keyword evidence="11 15" id="KW-0411">Iron-sulfur</keyword>
<dbReference type="PANTHER" id="PTHR13932">
    <property type="entry name" value="COPROPORPHYRINIGEN III OXIDASE"/>
    <property type="match status" value="1"/>
</dbReference>
<keyword evidence="18" id="KW-1185">Reference proteome</keyword>
<organism evidence="17 18">
    <name type="scientific">Methylopila musalis</name>
    <dbReference type="NCBI Taxonomy" id="1134781"/>
    <lineage>
        <taxon>Bacteria</taxon>
        <taxon>Pseudomonadati</taxon>
        <taxon>Pseudomonadota</taxon>
        <taxon>Alphaproteobacteria</taxon>
        <taxon>Hyphomicrobiales</taxon>
        <taxon>Methylopilaceae</taxon>
        <taxon>Methylopila</taxon>
    </lineage>
</organism>
<dbReference type="NCBIfam" id="TIGR00538">
    <property type="entry name" value="hemN"/>
    <property type="match status" value="1"/>
</dbReference>
<dbReference type="InterPro" id="IPR006638">
    <property type="entry name" value="Elp3/MiaA/NifB-like_rSAM"/>
</dbReference>
<evidence type="ECO:0000259" key="16">
    <source>
        <dbReference type="PROSITE" id="PS51918"/>
    </source>
</evidence>
<evidence type="ECO:0000256" key="3">
    <source>
        <dbReference type="ARBA" id="ARBA00005493"/>
    </source>
</evidence>
<evidence type="ECO:0000256" key="9">
    <source>
        <dbReference type="ARBA" id="ARBA00023002"/>
    </source>
</evidence>
<evidence type="ECO:0000256" key="4">
    <source>
        <dbReference type="ARBA" id="ARBA00011245"/>
    </source>
</evidence>
<evidence type="ECO:0000256" key="8">
    <source>
        <dbReference type="ARBA" id="ARBA00022723"/>
    </source>
</evidence>
<evidence type="ECO:0000313" key="17">
    <source>
        <dbReference type="EMBL" id="MFD1332079.1"/>
    </source>
</evidence>
<dbReference type="Pfam" id="PF06969">
    <property type="entry name" value="HemN_C"/>
    <property type="match status" value="1"/>
</dbReference>
<dbReference type="PROSITE" id="PS51918">
    <property type="entry name" value="RADICAL_SAM"/>
    <property type="match status" value="1"/>
</dbReference>
<protein>
    <recommendedName>
        <fullName evidence="15">Coproporphyrinogen-III oxidase</fullName>
        <ecNumber evidence="15">1.3.98.3</ecNumber>
    </recommendedName>
</protein>
<keyword evidence="6 15" id="KW-0963">Cytoplasm</keyword>
<evidence type="ECO:0000256" key="7">
    <source>
        <dbReference type="ARBA" id="ARBA00022691"/>
    </source>
</evidence>
<evidence type="ECO:0000256" key="13">
    <source>
        <dbReference type="ARBA" id="ARBA00024295"/>
    </source>
</evidence>
<evidence type="ECO:0000256" key="12">
    <source>
        <dbReference type="ARBA" id="ARBA00023244"/>
    </source>
</evidence>
<keyword evidence="8 15" id="KW-0479">Metal-binding</keyword>
<comment type="cofactor">
    <cofactor evidence="15">
        <name>[4Fe-4S] cluster</name>
        <dbReference type="ChEBI" id="CHEBI:49883"/>
    </cofactor>
    <text evidence="15">Binds 1 [4Fe-4S] cluster. The cluster is coordinated with 3 cysteines and an exchangeable S-adenosyl-L-methionine.</text>
</comment>
<comment type="subcellular location">
    <subcellularLocation>
        <location evidence="1 15">Cytoplasm</location>
    </subcellularLocation>
</comment>
<evidence type="ECO:0000256" key="10">
    <source>
        <dbReference type="ARBA" id="ARBA00023004"/>
    </source>
</evidence>
<dbReference type="GO" id="GO:0051989">
    <property type="term" value="F:coproporphyrinogen dehydrogenase activity"/>
    <property type="evidence" value="ECO:0007669"/>
    <property type="project" value="UniProtKB-EC"/>
</dbReference>